<dbReference type="Gene3D" id="3.30.300.20">
    <property type="match status" value="1"/>
</dbReference>
<dbReference type="PANTHER" id="PTHR43834">
    <property type="entry name" value="GTPASE DER"/>
    <property type="match status" value="1"/>
</dbReference>
<dbReference type="HAMAP" id="MF_00195">
    <property type="entry name" value="GTPase_Der"/>
    <property type="match status" value="1"/>
</dbReference>
<evidence type="ECO:0000256" key="10">
    <source>
        <dbReference type="RuleBase" id="RU004481"/>
    </source>
</evidence>
<keyword evidence="4 10" id="KW-0677">Repeat</keyword>
<feature type="domain" description="EngA-type G" evidence="11">
    <location>
        <begin position="5"/>
        <end position="170"/>
    </location>
</feature>
<comment type="subunit">
    <text evidence="8">Associates with the 50S ribosomal subunit.</text>
</comment>
<evidence type="ECO:0000313" key="13">
    <source>
        <dbReference type="EMBL" id="CAB3922596.1"/>
    </source>
</evidence>
<evidence type="ECO:0000256" key="4">
    <source>
        <dbReference type="ARBA" id="ARBA00022737"/>
    </source>
</evidence>
<dbReference type="Gene3D" id="3.40.50.300">
    <property type="entry name" value="P-loop containing nucleotide triphosphate hydrolases"/>
    <property type="match status" value="2"/>
</dbReference>
<protein>
    <recommendedName>
        <fullName evidence="2 8">GTPase Der</fullName>
    </recommendedName>
    <alternativeName>
        <fullName evidence="7 8">GTP-binding protein EngA</fullName>
    </alternativeName>
</protein>
<dbReference type="CDD" id="cd01894">
    <property type="entry name" value="EngA1"/>
    <property type="match status" value="1"/>
</dbReference>
<evidence type="ECO:0000256" key="9">
    <source>
        <dbReference type="PROSITE-ProRule" id="PRU01049"/>
    </source>
</evidence>
<dbReference type="GO" id="GO:0043022">
    <property type="term" value="F:ribosome binding"/>
    <property type="evidence" value="ECO:0007669"/>
    <property type="project" value="TreeGrafter"/>
</dbReference>
<feature type="binding site" evidence="8">
    <location>
        <begin position="58"/>
        <end position="62"/>
    </location>
    <ligand>
        <name>GTP</name>
        <dbReference type="ChEBI" id="CHEBI:37565"/>
        <label>1</label>
    </ligand>
</feature>
<feature type="domain" description="EngA-type G" evidence="11">
    <location>
        <begin position="189"/>
        <end position="362"/>
    </location>
</feature>
<dbReference type="AlphaFoldDB" id="A0A6S7EUD6"/>
<evidence type="ECO:0000313" key="15">
    <source>
        <dbReference type="Proteomes" id="UP000494116"/>
    </source>
</evidence>
<dbReference type="EMBL" id="CADIJS010000004">
    <property type="protein sequence ID" value="CAB3729491.1"/>
    <property type="molecule type" value="Genomic_DNA"/>
</dbReference>
<dbReference type="FunFam" id="3.40.50.300:FF:000040">
    <property type="entry name" value="GTPase Der"/>
    <property type="match status" value="1"/>
</dbReference>
<sequence>MSFKPVVALVGRPNVGKSTLFNRLTRSRAALVADFSGLTRDRHYGEGRVGEIPFIAIDTGGFEPVAKDGILLEMARQTRQAIAEADVVVFLVDARAGLNAHDHEIAQLLRKSGQQRVLLAVNKAEGMGLGPAISEFHELGLGQPYPISAAHGDGIVDLIELALKDLAEPPAEAEPFEEGEGDLEHDHRIKLAIVGRPNVGKSTLINTLMGEERVIAFDLPGTTRDAIEIDFDRDGRRYTLIDTAGLRKRGKVFEAVEKFSVIKTLQAIEASNVVLLMLDAHTEISEQDAHIAGFVLETGRAVVVAINKWDGLDGEEKERIEREFQRKLRFLSFARVHTISALRGQGIKPLLKSINSAHAAAFAKLSTPKLTRELQAAIEQQQPPRKGIFRPKMRYAHQGGQNPPLVVIHGNALDAIPDSYRRYLETRFRNAFDLAGTPLRIEFKSSHNPYAQES</sequence>
<evidence type="ECO:0000256" key="1">
    <source>
        <dbReference type="ARBA" id="ARBA00008279"/>
    </source>
</evidence>
<dbReference type="GO" id="GO:0042254">
    <property type="term" value="P:ribosome biogenesis"/>
    <property type="evidence" value="ECO:0007669"/>
    <property type="project" value="UniProtKB-KW"/>
</dbReference>
<reference evidence="14 15" key="1">
    <citation type="submission" date="2020-04" db="EMBL/GenBank/DDBJ databases">
        <authorList>
            <person name="De Canck E."/>
        </authorList>
    </citation>
    <scope>NUCLEOTIDE SEQUENCE [LARGE SCALE GENOMIC DNA]</scope>
    <source>
        <strain evidence="13 14">LMG 1861</strain>
        <strain evidence="12 15">LMG 1873</strain>
    </source>
</reference>
<keyword evidence="5 8" id="KW-0547">Nucleotide-binding</keyword>
<keyword evidence="15" id="KW-1185">Reference proteome</keyword>
<dbReference type="SUPFAM" id="SSF52540">
    <property type="entry name" value="P-loop containing nucleoside triphosphate hydrolases"/>
    <property type="match status" value="2"/>
</dbReference>
<dbReference type="InterPro" id="IPR016484">
    <property type="entry name" value="GTPase_Der"/>
</dbReference>
<comment type="function">
    <text evidence="8 10">GTPase that plays an essential role in the late steps of ribosome biogenesis.</text>
</comment>
<evidence type="ECO:0000259" key="11">
    <source>
        <dbReference type="PROSITE" id="PS51712"/>
    </source>
</evidence>
<name>A0A6S7EUD6_9BURK</name>
<evidence type="ECO:0000256" key="7">
    <source>
        <dbReference type="ARBA" id="ARBA00032345"/>
    </source>
</evidence>
<dbReference type="Proteomes" id="UP000494116">
    <property type="component" value="Unassembled WGS sequence"/>
</dbReference>
<proteinExistence type="inferred from homology"/>
<gene>
    <name evidence="13" type="primary">der_2</name>
    <name evidence="8 12" type="synonym">der</name>
    <name evidence="13" type="ORF">LMG1861_05528</name>
    <name evidence="12" type="ORF">LMG1873_04679</name>
</gene>
<dbReference type="Proteomes" id="UP000494105">
    <property type="component" value="Unassembled WGS sequence"/>
</dbReference>
<evidence type="ECO:0000256" key="3">
    <source>
        <dbReference type="ARBA" id="ARBA00022517"/>
    </source>
</evidence>
<dbReference type="InterPro" id="IPR006073">
    <property type="entry name" value="GTP-bd"/>
</dbReference>
<keyword evidence="6 8" id="KW-0342">GTP-binding</keyword>
<dbReference type="PRINTS" id="PR00326">
    <property type="entry name" value="GTP1OBG"/>
</dbReference>
<evidence type="ECO:0000256" key="5">
    <source>
        <dbReference type="ARBA" id="ARBA00022741"/>
    </source>
</evidence>
<comment type="similarity">
    <text evidence="1 8 9 10">Belongs to the TRAFAC class TrmE-Era-EngA-EngB-Septin-like GTPase superfamily. EngA (Der) GTPase family.</text>
</comment>
<feature type="binding site" evidence="8">
    <location>
        <begin position="122"/>
        <end position="125"/>
    </location>
    <ligand>
        <name>GTP</name>
        <dbReference type="ChEBI" id="CHEBI:37565"/>
        <label>1</label>
    </ligand>
</feature>
<evidence type="ECO:0000313" key="12">
    <source>
        <dbReference type="EMBL" id="CAB3729491.1"/>
    </source>
</evidence>
<dbReference type="CDD" id="cd01895">
    <property type="entry name" value="EngA2"/>
    <property type="match status" value="1"/>
</dbReference>
<feature type="binding site" evidence="8">
    <location>
        <begin position="307"/>
        <end position="310"/>
    </location>
    <ligand>
        <name>GTP</name>
        <dbReference type="ChEBI" id="CHEBI:37565"/>
        <label>2</label>
    </ligand>
</feature>
<dbReference type="InterPro" id="IPR032859">
    <property type="entry name" value="KH_dom-like"/>
</dbReference>
<dbReference type="SMART" id="SM00382">
    <property type="entry name" value="AAA"/>
    <property type="match status" value="2"/>
</dbReference>
<feature type="binding site" evidence="8">
    <location>
        <begin position="11"/>
        <end position="18"/>
    </location>
    <ligand>
        <name>GTP</name>
        <dbReference type="ChEBI" id="CHEBI:37565"/>
        <label>1</label>
    </ligand>
</feature>
<dbReference type="RefSeq" id="WP_006218583.1">
    <property type="nucleotide sequence ID" value="NZ_CADIJS010000004.1"/>
</dbReference>
<keyword evidence="3 8" id="KW-0690">Ribosome biogenesis</keyword>
<dbReference type="InterPro" id="IPR031166">
    <property type="entry name" value="G_ENGA"/>
</dbReference>
<feature type="binding site" evidence="8">
    <location>
        <begin position="195"/>
        <end position="202"/>
    </location>
    <ligand>
        <name>GTP</name>
        <dbReference type="ChEBI" id="CHEBI:37565"/>
        <label>2</label>
    </ligand>
</feature>
<dbReference type="NCBIfam" id="TIGR00231">
    <property type="entry name" value="small_GTP"/>
    <property type="match status" value="2"/>
</dbReference>
<accession>A0A6S7EUD6</accession>
<dbReference type="InterPro" id="IPR005225">
    <property type="entry name" value="Small_GTP-bd"/>
</dbReference>
<dbReference type="PROSITE" id="PS51712">
    <property type="entry name" value="G_ENGA"/>
    <property type="match status" value="2"/>
</dbReference>
<dbReference type="InterPro" id="IPR027417">
    <property type="entry name" value="P-loop_NTPase"/>
</dbReference>
<evidence type="ECO:0000256" key="2">
    <source>
        <dbReference type="ARBA" id="ARBA00020953"/>
    </source>
</evidence>
<evidence type="ECO:0000256" key="6">
    <source>
        <dbReference type="ARBA" id="ARBA00023134"/>
    </source>
</evidence>
<dbReference type="InterPro" id="IPR015946">
    <property type="entry name" value="KH_dom-like_a/b"/>
</dbReference>
<dbReference type="PANTHER" id="PTHR43834:SF6">
    <property type="entry name" value="GTPASE DER"/>
    <property type="match status" value="1"/>
</dbReference>
<dbReference type="NCBIfam" id="TIGR03594">
    <property type="entry name" value="GTPase_EngA"/>
    <property type="match status" value="1"/>
</dbReference>
<organism evidence="13 14">
    <name type="scientific">Achromobacter piechaudii</name>
    <dbReference type="NCBI Taxonomy" id="72556"/>
    <lineage>
        <taxon>Bacteria</taxon>
        <taxon>Pseudomonadati</taxon>
        <taxon>Pseudomonadota</taxon>
        <taxon>Betaproteobacteria</taxon>
        <taxon>Burkholderiales</taxon>
        <taxon>Alcaligenaceae</taxon>
        <taxon>Achromobacter</taxon>
    </lineage>
</organism>
<dbReference type="Pfam" id="PF01926">
    <property type="entry name" value="MMR_HSR1"/>
    <property type="match status" value="2"/>
</dbReference>
<dbReference type="EMBL" id="CADILD010000005">
    <property type="protein sequence ID" value="CAB3922596.1"/>
    <property type="molecule type" value="Genomic_DNA"/>
</dbReference>
<evidence type="ECO:0000313" key="14">
    <source>
        <dbReference type="Proteomes" id="UP000494105"/>
    </source>
</evidence>
<dbReference type="GO" id="GO:0005525">
    <property type="term" value="F:GTP binding"/>
    <property type="evidence" value="ECO:0007669"/>
    <property type="project" value="UniProtKB-UniRule"/>
</dbReference>
<feature type="binding site" evidence="8">
    <location>
        <begin position="242"/>
        <end position="246"/>
    </location>
    <ligand>
        <name>GTP</name>
        <dbReference type="ChEBI" id="CHEBI:37565"/>
        <label>2</label>
    </ligand>
</feature>
<dbReference type="FunFam" id="3.40.50.300:FF:000057">
    <property type="entry name" value="GTPase Der"/>
    <property type="match status" value="1"/>
</dbReference>
<dbReference type="InterPro" id="IPR003593">
    <property type="entry name" value="AAA+_ATPase"/>
</dbReference>
<dbReference type="FunFam" id="3.30.300.20:FF:000004">
    <property type="entry name" value="GTPase Der"/>
    <property type="match status" value="1"/>
</dbReference>
<evidence type="ECO:0000256" key="8">
    <source>
        <dbReference type="HAMAP-Rule" id="MF_00195"/>
    </source>
</evidence>
<dbReference type="PIRSF" id="PIRSF006485">
    <property type="entry name" value="GTP-binding_EngA"/>
    <property type="match status" value="1"/>
</dbReference>
<dbReference type="Pfam" id="PF14714">
    <property type="entry name" value="KH_dom-like"/>
    <property type="match status" value="1"/>
</dbReference>